<accession>A0A4Z2F869</accession>
<feature type="region of interest" description="Disordered" evidence="1">
    <location>
        <begin position="500"/>
        <end position="519"/>
    </location>
</feature>
<evidence type="ECO:0000259" key="2">
    <source>
        <dbReference type="Pfam" id="PF14977"/>
    </source>
</evidence>
<gene>
    <name evidence="3" type="primary">Erich6</name>
    <name evidence="3" type="ORF">EYF80_052752</name>
</gene>
<dbReference type="InterPro" id="IPR029281">
    <property type="entry name" value="FAM194_C"/>
</dbReference>
<feature type="domain" description="FAM194 C-terminal" evidence="2">
    <location>
        <begin position="227"/>
        <end position="422"/>
    </location>
</feature>
<dbReference type="EMBL" id="SRLO01001535">
    <property type="protein sequence ID" value="TNN37090.1"/>
    <property type="molecule type" value="Genomic_DNA"/>
</dbReference>
<comment type="caution">
    <text evidence="3">The sequence shown here is derived from an EMBL/GenBank/DDBJ whole genome shotgun (WGS) entry which is preliminary data.</text>
</comment>
<name>A0A4Z2F869_9TELE</name>
<organism evidence="3 4">
    <name type="scientific">Liparis tanakae</name>
    <name type="common">Tanaka's snailfish</name>
    <dbReference type="NCBI Taxonomy" id="230148"/>
    <lineage>
        <taxon>Eukaryota</taxon>
        <taxon>Metazoa</taxon>
        <taxon>Chordata</taxon>
        <taxon>Craniata</taxon>
        <taxon>Vertebrata</taxon>
        <taxon>Euteleostomi</taxon>
        <taxon>Actinopterygii</taxon>
        <taxon>Neopterygii</taxon>
        <taxon>Teleostei</taxon>
        <taxon>Neoteleostei</taxon>
        <taxon>Acanthomorphata</taxon>
        <taxon>Eupercaria</taxon>
        <taxon>Perciformes</taxon>
        <taxon>Cottioidei</taxon>
        <taxon>Cottales</taxon>
        <taxon>Liparidae</taxon>
        <taxon>Liparis</taxon>
    </lineage>
</organism>
<reference evidence="3 4" key="1">
    <citation type="submission" date="2019-03" db="EMBL/GenBank/DDBJ databases">
        <title>First draft genome of Liparis tanakae, snailfish: a comprehensive survey of snailfish specific genes.</title>
        <authorList>
            <person name="Kim W."/>
            <person name="Song I."/>
            <person name="Jeong J.-H."/>
            <person name="Kim D."/>
            <person name="Kim S."/>
            <person name="Ryu S."/>
            <person name="Song J.Y."/>
            <person name="Lee S.K."/>
        </authorList>
    </citation>
    <scope>NUCLEOTIDE SEQUENCE [LARGE SCALE GENOMIC DNA]</scope>
    <source>
        <tissue evidence="3">Muscle</tissue>
    </source>
</reference>
<dbReference type="Proteomes" id="UP000314294">
    <property type="component" value="Unassembled WGS sequence"/>
</dbReference>
<evidence type="ECO:0000256" key="1">
    <source>
        <dbReference type="SAM" id="MobiDB-lite"/>
    </source>
</evidence>
<feature type="region of interest" description="Disordered" evidence="1">
    <location>
        <begin position="43"/>
        <end position="71"/>
    </location>
</feature>
<dbReference type="PANTHER" id="PTHR23093:SF18">
    <property type="entry name" value="GLUTAMATE RICH 6"/>
    <property type="match status" value="1"/>
</dbReference>
<dbReference type="OrthoDB" id="527209at2759"/>
<evidence type="ECO:0000313" key="4">
    <source>
        <dbReference type="Proteomes" id="UP000314294"/>
    </source>
</evidence>
<dbReference type="AlphaFoldDB" id="A0A4Z2F869"/>
<proteinExistence type="predicted"/>
<protein>
    <submittedName>
        <fullName evidence="3">Glutamate-rich protein 6</fullName>
    </submittedName>
</protein>
<sequence length="563" mass="63372">MVEGDGVSAVVGFVGQQLKEKLQQVYDTRARLEFPANALGELPPGELRCHRSRDRQRTPEGGPQPVSDPPTHCLRAAGVLRYNRESDHHGTNSTTMLQALEEYPVICEYCGEEAQPSLDLTWAWGPETPLFCCARWERLCTMLVTQRRQMQEAGALRTRVPTSPRDTADQLFLKDQEMEDHNKCAMDLERRLRRFRLHREEEEKVALPCCDHQTLSFGICHHQQEAELLQKSYSNGAAFLTVFPDGSAQVFYPSGLLALLVVVTETNGRVCLVYDDSDASTQPMRALFLSNGRATCYHSNRNTWLSLDSSGGQCLDEEGSRLRRWSWSSLTPLQPVFLSLNKSVGVRVLGREQVFVSFLARGQQAKFSVGDCCVQNECKTVRAAPGPLKEDLFVKAAGIRIQLLLQNIHQILLTPSCARLPKTKMAAQRGAEARQLLEVTAGVMMEESERDFIHRASMCVILGGRSSLQVILEVIGHSCSMVLTAGSTVMENRAAWLQRRRVQTRNQTSESGKRRQDDSPFQRHDFLFQQDHFLFQQDDFLFHVGQVGQVGQVKLSSLTHRVV</sequence>
<dbReference type="Pfam" id="PF14977">
    <property type="entry name" value="FAM194"/>
    <property type="match status" value="1"/>
</dbReference>
<keyword evidence="4" id="KW-1185">Reference proteome</keyword>
<dbReference type="PANTHER" id="PTHR23093">
    <property type="entry name" value="SIMILAR TO CHROMOSOME 3 OPEN READING FRAME 20"/>
    <property type="match status" value="1"/>
</dbReference>
<evidence type="ECO:0000313" key="3">
    <source>
        <dbReference type="EMBL" id="TNN37090.1"/>
    </source>
</evidence>